<feature type="compositionally biased region" description="Low complexity" evidence="1">
    <location>
        <begin position="13"/>
        <end position="24"/>
    </location>
</feature>
<feature type="region of interest" description="Disordered" evidence="1">
    <location>
        <begin position="1"/>
        <end position="24"/>
    </location>
</feature>
<feature type="compositionally biased region" description="Acidic residues" evidence="1">
    <location>
        <begin position="198"/>
        <end position="208"/>
    </location>
</feature>
<gene>
    <name evidence="2" type="ORF">SAMN05518846_10230</name>
</gene>
<evidence type="ECO:0000313" key="3">
    <source>
        <dbReference type="Proteomes" id="UP000198915"/>
    </source>
</evidence>
<feature type="compositionally biased region" description="Acidic residues" evidence="1">
    <location>
        <begin position="176"/>
        <end position="187"/>
    </location>
</feature>
<proteinExistence type="predicted"/>
<dbReference type="AlphaFoldDB" id="A0A1I3NCC8"/>
<reference evidence="3" key="1">
    <citation type="submission" date="2016-10" db="EMBL/GenBank/DDBJ databases">
        <authorList>
            <person name="Varghese N."/>
            <person name="Submissions S."/>
        </authorList>
    </citation>
    <scope>NUCLEOTIDE SEQUENCE [LARGE SCALE GENOMIC DNA]</scope>
    <source>
        <strain evidence="3">OK042</strain>
    </source>
</reference>
<keyword evidence="3" id="KW-1185">Reference proteome</keyword>
<sequence length="208" mass="22875">MRKGKTAKKGARARNTPAARRSVVSARRPLRVHVRAPKVHVTTPAPLVTVTPAAPTVQVEAPAVNIQAPKPIVIPAPIVHVEVEPEESADEISLQGIRKELTKCMKKNQTIELLLTSDWGPENRPYRVGNLVRVDEGILELQTIPSLHPKAARILIPLNRIAALIPDLVIAEEMETSEEEGFAEESEPISLEWNEIAREEDDQQLASG</sequence>
<dbReference type="RefSeq" id="WP_092266569.1">
    <property type="nucleotide sequence ID" value="NZ_FORT01000002.1"/>
</dbReference>
<evidence type="ECO:0000256" key="1">
    <source>
        <dbReference type="SAM" id="MobiDB-lite"/>
    </source>
</evidence>
<dbReference type="Proteomes" id="UP000198915">
    <property type="component" value="Unassembled WGS sequence"/>
</dbReference>
<accession>A0A1I3NCC8</accession>
<organism evidence="2 3">
    <name type="scientific">Brevibacillus centrosporus</name>
    <dbReference type="NCBI Taxonomy" id="54910"/>
    <lineage>
        <taxon>Bacteria</taxon>
        <taxon>Bacillati</taxon>
        <taxon>Bacillota</taxon>
        <taxon>Bacilli</taxon>
        <taxon>Bacillales</taxon>
        <taxon>Paenibacillaceae</taxon>
        <taxon>Brevibacillus</taxon>
    </lineage>
</organism>
<evidence type="ECO:0000313" key="2">
    <source>
        <dbReference type="EMBL" id="SFJ06914.1"/>
    </source>
</evidence>
<feature type="compositionally biased region" description="Basic residues" evidence="1">
    <location>
        <begin position="1"/>
        <end position="12"/>
    </location>
</feature>
<protein>
    <submittedName>
        <fullName evidence="2">Uncharacterized protein</fullName>
    </submittedName>
</protein>
<feature type="region of interest" description="Disordered" evidence="1">
    <location>
        <begin position="176"/>
        <end position="208"/>
    </location>
</feature>
<name>A0A1I3NCC8_9BACL</name>
<dbReference type="EMBL" id="FORT01000002">
    <property type="protein sequence ID" value="SFJ06914.1"/>
    <property type="molecule type" value="Genomic_DNA"/>
</dbReference>